<dbReference type="GO" id="GO:0051536">
    <property type="term" value="F:iron-sulfur cluster binding"/>
    <property type="evidence" value="ECO:0007669"/>
    <property type="project" value="InterPro"/>
</dbReference>
<dbReference type="SUPFAM" id="SSF102114">
    <property type="entry name" value="Radical SAM enzymes"/>
    <property type="match status" value="1"/>
</dbReference>
<proteinExistence type="predicted"/>
<reference evidence="1" key="1">
    <citation type="journal article" date="2015" name="Nature">
        <title>Complex archaea that bridge the gap between prokaryotes and eukaryotes.</title>
        <authorList>
            <person name="Spang A."/>
            <person name="Saw J.H."/>
            <person name="Jorgensen S.L."/>
            <person name="Zaremba-Niedzwiedzka K."/>
            <person name="Martijn J."/>
            <person name="Lind A.E."/>
            <person name="van Eijk R."/>
            <person name="Schleper C."/>
            <person name="Guy L."/>
            <person name="Ettema T.J."/>
        </authorList>
    </citation>
    <scope>NUCLEOTIDE SEQUENCE</scope>
</reference>
<dbReference type="EMBL" id="LAZR01021914">
    <property type="protein sequence ID" value="KKL83687.1"/>
    <property type="molecule type" value="Genomic_DNA"/>
</dbReference>
<dbReference type="GO" id="GO:0003824">
    <property type="term" value="F:catalytic activity"/>
    <property type="evidence" value="ECO:0007669"/>
    <property type="project" value="InterPro"/>
</dbReference>
<dbReference type="InterPro" id="IPR058240">
    <property type="entry name" value="rSAM_sf"/>
</dbReference>
<dbReference type="InterPro" id="IPR007197">
    <property type="entry name" value="rSAM"/>
</dbReference>
<evidence type="ECO:0008006" key="2">
    <source>
        <dbReference type="Google" id="ProtNLM"/>
    </source>
</evidence>
<name>A0A0F9I8F0_9ZZZZ</name>
<organism evidence="1">
    <name type="scientific">marine sediment metagenome</name>
    <dbReference type="NCBI Taxonomy" id="412755"/>
    <lineage>
        <taxon>unclassified sequences</taxon>
        <taxon>metagenomes</taxon>
        <taxon>ecological metagenomes</taxon>
    </lineage>
</organism>
<accession>A0A0F9I8F0</accession>
<protein>
    <recommendedName>
        <fullName evidence="2">Elp3/MiaA/NifB-like radical SAM core domain-containing protein</fullName>
    </recommendedName>
</protein>
<evidence type="ECO:0000313" key="1">
    <source>
        <dbReference type="EMBL" id="KKL83687.1"/>
    </source>
</evidence>
<dbReference type="AlphaFoldDB" id="A0A0F9I8F0"/>
<sequence length="298" mass="34031">MTDRTIIRVFPRRTKATPDDALAYAGKDAWPRKKGSARHGLFLPDAHEVHVSVAFTWDIATGERLVREWKRHYHNVQLGGPAITKHPGEFVPGRYLKAGYTITSRGCPNRCPYCMVPGREGRKIRTLEIHDGWNVVDNNLLACPPHHFQAVFDMLDRQKERAKLSGGLEAALVNPWIARRLAKMRIDTIFLAYDRPAQKAHVKRAAGLILDAAGWSPGTARRRLQVYVLCGFEKDDTPARAVQRCEFIVSLGPHPYPMYYKGPDCEVRRIPDEWYKPLRPYLRPEGRYTKKRKAPSGQ</sequence>
<comment type="caution">
    <text evidence="1">The sequence shown here is derived from an EMBL/GenBank/DDBJ whole genome shotgun (WGS) entry which is preliminary data.</text>
</comment>
<gene>
    <name evidence="1" type="ORF">LCGC14_1972250</name>
</gene>
<dbReference type="SFLD" id="SFLDS00029">
    <property type="entry name" value="Radical_SAM"/>
    <property type="match status" value="1"/>
</dbReference>